<evidence type="ECO:0000256" key="1">
    <source>
        <dbReference type="SAM" id="MobiDB-lite"/>
    </source>
</evidence>
<reference evidence="2 3" key="1">
    <citation type="submission" date="2017-04" db="EMBL/GenBank/DDBJ databases">
        <title>Whole Genome Sequence of 1,4-Dioxane Degrading Bacterium Mycobacterium dioxanotrophicus PH-06.</title>
        <authorList>
            <person name="He Y."/>
        </authorList>
    </citation>
    <scope>NUCLEOTIDE SEQUENCE [LARGE SCALE GENOMIC DNA]</scope>
    <source>
        <strain evidence="2 3">PH-06</strain>
    </source>
</reference>
<evidence type="ECO:0000313" key="2">
    <source>
        <dbReference type="EMBL" id="ART68163.1"/>
    </source>
</evidence>
<protein>
    <submittedName>
        <fullName evidence="2">Uncharacterized protein</fullName>
    </submittedName>
</protein>
<feature type="region of interest" description="Disordered" evidence="1">
    <location>
        <begin position="114"/>
        <end position="143"/>
    </location>
</feature>
<keyword evidence="3" id="KW-1185">Reference proteome</keyword>
<dbReference type="RefSeq" id="WP_087074143.1">
    <property type="nucleotide sequence ID" value="NZ_CP020809.1"/>
</dbReference>
<dbReference type="KEGG" id="mdx:BTO20_05785"/>
<gene>
    <name evidence="2" type="ORF">BTO20_05785</name>
</gene>
<dbReference type="EMBL" id="CP020809">
    <property type="protein sequence ID" value="ART68163.1"/>
    <property type="molecule type" value="Genomic_DNA"/>
</dbReference>
<accession>A0A1Y0BZ22</accession>
<organism evidence="2 3">
    <name type="scientific">Mycobacterium dioxanotrophicus</name>
    <dbReference type="NCBI Taxonomy" id="482462"/>
    <lineage>
        <taxon>Bacteria</taxon>
        <taxon>Bacillati</taxon>
        <taxon>Actinomycetota</taxon>
        <taxon>Actinomycetes</taxon>
        <taxon>Mycobacteriales</taxon>
        <taxon>Mycobacteriaceae</taxon>
        <taxon>Mycobacterium</taxon>
    </lineage>
</organism>
<dbReference type="OrthoDB" id="3360929at2"/>
<sequence>MITDLMRGAADFIDAVNQALEERRAGFSEREAGDYLDAAGLADSMVPDEFADDVVDAEVHCPGCKCPSYCGCGREIYSEPEGPDGPTYWFHSDDDSPITWGCATVRDGFTSPAAADGCGRSGGADLDTGSAESRWQQQGDRRAEDVPPCGVYLAGDALPIRPANPIFCELPAAHAGEHISYKHPDRAIVRWPNAPVSVSHEDLAAHVAASIREFRMSHAGNFEDAADFIASGLLADHSIALRSK</sequence>
<dbReference type="AlphaFoldDB" id="A0A1Y0BZ22"/>
<name>A0A1Y0BZ22_9MYCO</name>
<dbReference type="Proteomes" id="UP000195331">
    <property type="component" value="Chromosome"/>
</dbReference>
<evidence type="ECO:0000313" key="3">
    <source>
        <dbReference type="Proteomes" id="UP000195331"/>
    </source>
</evidence>
<proteinExistence type="predicted"/>